<accession>A0A914UI73</accession>
<dbReference type="Proteomes" id="UP000887566">
    <property type="component" value="Unplaced"/>
</dbReference>
<feature type="domain" description="ORC1/DEAH AAA+ ATPase" evidence="1">
    <location>
        <begin position="63"/>
        <end position="197"/>
    </location>
</feature>
<name>A0A914UI73_9BILA</name>
<keyword evidence="2" id="KW-1185">Reference proteome</keyword>
<dbReference type="Pfam" id="PF13401">
    <property type="entry name" value="AAA_22"/>
    <property type="match status" value="1"/>
</dbReference>
<sequence length="291" mass="32401">MSTFTPAASTTTTPLLPNGTEFAVSTTTNNDDVLQQLIASDSRFADAIPCSAREFYINLPFSMVVVGKPCSGKSTLVSNMLSTPSRYVVFPELNNCDNSIGAVYICTAITQDVHRNVMASYSDTVKKTIFNTFPYELFTSETFQNEHKNGKRSFIWLDDMDHNLQSAEACSTLKYLFDIAMHHLNLSIIFLVHSMHLPGRLGALLKHLRESSTYLAVFPSISHQRMLSAVAVQFLGVGKAQSLTKICNSCLKDGYRYVMLCLNTSDLRTFCRCGLTLQESPPCVYFMSNMI</sequence>
<organism evidence="2 3">
    <name type="scientific">Plectus sambesii</name>
    <dbReference type="NCBI Taxonomy" id="2011161"/>
    <lineage>
        <taxon>Eukaryota</taxon>
        <taxon>Metazoa</taxon>
        <taxon>Ecdysozoa</taxon>
        <taxon>Nematoda</taxon>
        <taxon>Chromadorea</taxon>
        <taxon>Plectida</taxon>
        <taxon>Plectina</taxon>
        <taxon>Plectoidea</taxon>
        <taxon>Plectidae</taxon>
        <taxon>Plectus</taxon>
    </lineage>
</organism>
<protein>
    <recommendedName>
        <fullName evidence="1">ORC1/DEAH AAA+ ATPase domain-containing protein</fullName>
    </recommendedName>
</protein>
<proteinExistence type="predicted"/>
<dbReference type="InterPro" id="IPR049945">
    <property type="entry name" value="AAA_22"/>
</dbReference>
<dbReference type="Gene3D" id="3.40.50.300">
    <property type="entry name" value="P-loop containing nucleotide triphosphate hydrolases"/>
    <property type="match status" value="1"/>
</dbReference>
<dbReference type="SUPFAM" id="SSF52540">
    <property type="entry name" value="P-loop containing nucleoside triphosphate hydrolases"/>
    <property type="match status" value="1"/>
</dbReference>
<evidence type="ECO:0000313" key="2">
    <source>
        <dbReference type="Proteomes" id="UP000887566"/>
    </source>
</evidence>
<reference evidence="3" key="1">
    <citation type="submission" date="2022-11" db="UniProtKB">
        <authorList>
            <consortium name="WormBaseParasite"/>
        </authorList>
    </citation>
    <scope>IDENTIFICATION</scope>
</reference>
<evidence type="ECO:0000259" key="1">
    <source>
        <dbReference type="Pfam" id="PF13401"/>
    </source>
</evidence>
<dbReference type="AlphaFoldDB" id="A0A914UI73"/>
<dbReference type="InterPro" id="IPR027417">
    <property type="entry name" value="P-loop_NTPase"/>
</dbReference>
<evidence type="ECO:0000313" key="3">
    <source>
        <dbReference type="WBParaSite" id="PSAMB.scaffold10110size4343.g33075.t1"/>
    </source>
</evidence>
<dbReference type="GO" id="GO:0016887">
    <property type="term" value="F:ATP hydrolysis activity"/>
    <property type="evidence" value="ECO:0007669"/>
    <property type="project" value="InterPro"/>
</dbReference>
<dbReference type="WBParaSite" id="PSAMB.scaffold10110size4343.g33075.t1">
    <property type="protein sequence ID" value="PSAMB.scaffold10110size4343.g33075.t1"/>
    <property type="gene ID" value="PSAMB.scaffold10110size4343.g33075"/>
</dbReference>